<keyword evidence="7" id="KW-0472">Membrane</keyword>
<dbReference type="PANTHER" id="PTHR42781">
    <property type="entry name" value="SPERMIDINE/PUTRESCINE IMPORT ATP-BINDING PROTEIN POTA"/>
    <property type="match status" value="1"/>
</dbReference>
<dbReference type="RefSeq" id="WP_091117422.1">
    <property type="nucleotide sequence ID" value="NZ_BKAF01000040.1"/>
</dbReference>
<dbReference type="SMART" id="SM00382">
    <property type="entry name" value="AAA"/>
    <property type="match status" value="1"/>
</dbReference>
<evidence type="ECO:0000313" key="10">
    <source>
        <dbReference type="EMBL" id="SFJ38518.1"/>
    </source>
</evidence>
<name>A0A1I3QWQ7_9ACTN</name>
<dbReference type="InterPro" id="IPR003593">
    <property type="entry name" value="AAA+_ATPase"/>
</dbReference>
<organism evidence="10 11">
    <name type="scientific">Nocardioides psychrotolerans</name>
    <dbReference type="NCBI Taxonomy" id="1005945"/>
    <lineage>
        <taxon>Bacteria</taxon>
        <taxon>Bacillati</taxon>
        <taxon>Actinomycetota</taxon>
        <taxon>Actinomycetes</taxon>
        <taxon>Propionibacteriales</taxon>
        <taxon>Nocardioidaceae</taxon>
        <taxon>Nocardioides</taxon>
    </lineage>
</organism>
<reference evidence="10 11" key="1">
    <citation type="submission" date="2016-10" db="EMBL/GenBank/DDBJ databases">
        <authorList>
            <person name="de Groot N.N."/>
        </authorList>
    </citation>
    <scope>NUCLEOTIDE SEQUENCE [LARGE SCALE GENOMIC DNA]</scope>
    <source>
        <strain evidence="10 11">CGMCC 1.11156</strain>
    </source>
</reference>
<evidence type="ECO:0000256" key="5">
    <source>
        <dbReference type="ARBA" id="ARBA00022840"/>
    </source>
</evidence>
<evidence type="ECO:0000256" key="1">
    <source>
        <dbReference type="ARBA" id="ARBA00022448"/>
    </source>
</evidence>
<keyword evidence="5 10" id="KW-0067">ATP-binding</keyword>
<dbReference type="GO" id="GO:0005524">
    <property type="term" value="F:ATP binding"/>
    <property type="evidence" value="ECO:0007669"/>
    <property type="project" value="UniProtKB-KW"/>
</dbReference>
<proteinExistence type="predicted"/>
<keyword evidence="6" id="KW-1278">Translocase</keyword>
<dbReference type="GO" id="GO:0015418">
    <property type="term" value="F:ABC-type quaternary ammonium compound transporting activity"/>
    <property type="evidence" value="ECO:0007669"/>
    <property type="project" value="UniProtKB-EC"/>
</dbReference>
<keyword evidence="4" id="KW-0547">Nucleotide-binding</keyword>
<keyword evidence="3" id="KW-0997">Cell inner membrane</keyword>
<keyword evidence="1" id="KW-0813">Transport</keyword>
<evidence type="ECO:0000256" key="2">
    <source>
        <dbReference type="ARBA" id="ARBA00022475"/>
    </source>
</evidence>
<dbReference type="SUPFAM" id="SSF52540">
    <property type="entry name" value="P-loop containing nucleoside triphosphate hydrolases"/>
    <property type="match status" value="1"/>
</dbReference>
<dbReference type="GO" id="GO:0016887">
    <property type="term" value="F:ATP hydrolysis activity"/>
    <property type="evidence" value="ECO:0007669"/>
    <property type="project" value="InterPro"/>
</dbReference>
<dbReference type="InterPro" id="IPR003439">
    <property type="entry name" value="ABC_transporter-like_ATP-bd"/>
</dbReference>
<evidence type="ECO:0000259" key="9">
    <source>
        <dbReference type="PROSITE" id="PS50893"/>
    </source>
</evidence>
<dbReference type="EMBL" id="FOQG01000028">
    <property type="protein sequence ID" value="SFJ38518.1"/>
    <property type="molecule type" value="Genomic_DNA"/>
</dbReference>
<sequence>MSELKVTGLTKSYGATRVLNGVDLTVPVGITSVLGSSGCGKTTLLRIIAGFLDPDAGSVRLGTRALVGEGRTVPAHERHIGYVPQEGALFPHLDVRANIAFGLPRRERKNSKVGEMLELVELPSSAARRFPHELSGGQQQRVALARALASDPAVVLLDEPFSSLDASLREDTGRAVARALRARNATALLVTHDQGEALSLADQVAVMAAGRFLQVASPDELYLSPATPGVAAFVGNAVLIQADATGDTATSSLGVVRLRTPATGPVLLAIRPEQVQVRPIGDATGPAVGRVVEVSYFGHDATVRTSVGDHGAVVTARVTADGVPVVGSRVSLTVSGAVIAFPAGQAT</sequence>
<evidence type="ECO:0000256" key="7">
    <source>
        <dbReference type="ARBA" id="ARBA00023136"/>
    </source>
</evidence>
<protein>
    <recommendedName>
        <fullName evidence="8">ABC-type quaternary amine transporter</fullName>
        <ecNumber evidence="8">7.6.2.9</ecNumber>
    </recommendedName>
</protein>
<dbReference type="PROSITE" id="PS00211">
    <property type="entry name" value="ABC_TRANSPORTER_1"/>
    <property type="match status" value="1"/>
</dbReference>
<evidence type="ECO:0000256" key="3">
    <source>
        <dbReference type="ARBA" id="ARBA00022519"/>
    </source>
</evidence>
<dbReference type="InterPro" id="IPR027417">
    <property type="entry name" value="P-loop_NTPase"/>
</dbReference>
<dbReference type="STRING" id="1005945.SAMN05216561_12824"/>
<evidence type="ECO:0000256" key="6">
    <source>
        <dbReference type="ARBA" id="ARBA00022967"/>
    </source>
</evidence>
<dbReference type="Pfam" id="PF00005">
    <property type="entry name" value="ABC_tran"/>
    <property type="match status" value="1"/>
</dbReference>
<dbReference type="AlphaFoldDB" id="A0A1I3QWQ7"/>
<dbReference type="EC" id="7.6.2.9" evidence="8"/>
<dbReference type="SUPFAM" id="SSF50331">
    <property type="entry name" value="MOP-like"/>
    <property type="match status" value="1"/>
</dbReference>
<dbReference type="InterPro" id="IPR017871">
    <property type="entry name" value="ABC_transporter-like_CS"/>
</dbReference>
<evidence type="ECO:0000256" key="4">
    <source>
        <dbReference type="ARBA" id="ARBA00022741"/>
    </source>
</evidence>
<evidence type="ECO:0000313" key="11">
    <source>
        <dbReference type="Proteomes" id="UP000198649"/>
    </source>
</evidence>
<dbReference type="Gene3D" id="3.40.50.300">
    <property type="entry name" value="P-loop containing nucleotide triphosphate hydrolases"/>
    <property type="match status" value="1"/>
</dbReference>
<dbReference type="PROSITE" id="PS50893">
    <property type="entry name" value="ABC_TRANSPORTER_2"/>
    <property type="match status" value="1"/>
</dbReference>
<accession>A0A1I3QWQ7</accession>
<keyword evidence="2" id="KW-1003">Cell membrane</keyword>
<dbReference type="PANTHER" id="PTHR42781:SF5">
    <property type="entry name" value="PUTRESCINE TRANSPORT ATP-BINDING PROTEIN POTG"/>
    <property type="match status" value="1"/>
</dbReference>
<dbReference type="InterPro" id="IPR008995">
    <property type="entry name" value="Mo/tungstate-bd_C_term_dom"/>
</dbReference>
<dbReference type="Proteomes" id="UP000198649">
    <property type="component" value="Unassembled WGS sequence"/>
</dbReference>
<dbReference type="InterPro" id="IPR050093">
    <property type="entry name" value="ABC_SmlMolc_Importer"/>
</dbReference>
<dbReference type="Pfam" id="PF08402">
    <property type="entry name" value="TOBE_2"/>
    <property type="match status" value="1"/>
</dbReference>
<gene>
    <name evidence="10" type="ORF">SAMN05216561_12824</name>
</gene>
<keyword evidence="11" id="KW-1185">Reference proteome</keyword>
<feature type="domain" description="ABC transporter" evidence="9">
    <location>
        <begin position="4"/>
        <end position="234"/>
    </location>
</feature>
<evidence type="ECO:0000256" key="8">
    <source>
        <dbReference type="ARBA" id="ARBA00066388"/>
    </source>
</evidence>
<dbReference type="OrthoDB" id="3180400at2"/>
<dbReference type="FunFam" id="3.40.50.300:FF:000425">
    <property type="entry name" value="Probable ABC transporter, ATP-binding subunit"/>
    <property type="match status" value="1"/>
</dbReference>
<dbReference type="InterPro" id="IPR013611">
    <property type="entry name" value="Transp-assoc_OB_typ2"/>
</dbReference>
<dbReference type="GO" id="GO:0043190">
    <property type="term" value="C:ATP-binding cassette (ABC) transporter complex"/>
    <property type="evidence" value="ECO:0007669"/>
    <property type="project" value="InterPro"/>
</dbReference>